<dbReference type="Pfam" id="PF13030">
    <property type="entry name" value="DUF3891"/>
    <property type="match status" value="1"/>
</dbReference>
<dbReference type="AlphaFoldDB" id="A0A7C3KGA1"/>
<gene>
    <name evidence="1" type="ORF">ENR64_16100</name>
</gene>
<evidence type="ECO:0000313" key="1">
    <source>
        <dbReference type="EMBL" id="HFM99245.1"/>
    </source>
</evidence>
<sequence length="265" mass="29768">MLHRTIAEDRICITQPTHAWVSGQLAQAWGNEQFGAIAPYHAVCLGAEQHDIGWLPWEAAPSFNPDTGYPHNFTEVAPEAHTQLWKGAKHLAMPMGRYVALLVSLHGTGLYERFTHWKESPHSTQLVEAFLKQEKAFQQELIHRLEQDPAYAPYVTPEAIARNRHLVATLDALSLMICMAVTKPQQFEQVPTATGETTLTLVPIANAPTQFTLEPWCFQADQVTVTFEGRILKEKSPDELTMRDRLATAPWVTLTATLHPSTRKN</sequence>
<accession>A0A7C3KGA1</accession>
<proteinExistence type="predicted"/>
<comment type="caution">
    <text evidence="1">The sequence shown here is derived from an EMBL/GenBank/DDBJ whole genome shotgun (WGS) entry which is preliminary data.</text>
</comment>
<reference evidence="1" key="1">
    <citation type="journal article" date="2020" name="mSystems">
        <title>Genome- and Community-Level Interaction Insights into Carbon Utilization and Element Cycling Functions of Hydrothermarchaeota in Hydrothermal Sediment.</title>
        <authorList>
            <person name="Zhou Z."/>
            <person name="Liu Y."/>
            <person name="Xu W."/>
            <person name="Pan J."/>
            <person name="Luo Z.H."/>
            <person name="Li M."/>
        </authorList>
    </citation>
    <scope>NUCLEOTIDE SEQUENCE [LARGE SCALE GENOMIC DNA]</scope>
    <source>
        <strain evidence="1">SpSt-418</strain>
    </source>
</reference>
<organism evidence="1">
    <name type="scientific">Oscillatoriales cyanobacterium SpSt-418</name>
    <dbReference type="NCBI Taxonomy" id="2282169"/>
    <lineage>
        <taxon>Bacteria</taxon>
        <taxon>Bacillati</taxon>
        <taxon>Cyanobacteriota</taxon>
        <taxon>Cyanophyceae</taxon>
        <taxon>Oscillatoriophycideae</taxon>
        <taxon>Oscillatoriales</taxon>
    </lineage>
</organism>
<name>A0A7C3KGA1_9CYAN</name>
<dbReference type="InterPro" id="IPR024992">
    <property type="entry name" value="DUF3891"/>
</dbReference>
<protein>
    <submittedName>
        <fullName evidence="1">DUF3891 family protein</fullName>
    </submittedName>
</protein>
<dbReference type="EMBL" id="DSRU01000232">
    <property type="protein sequence ID" value="HFM99245.1"/>
    <property type="molecule type" value="Genomic_DNA"/>
</dbReference>